<gene>
    <name evidence="2" type="ORF">DARMORV10_A09P22740.1</name>
</gene>
<dbReference type="InterPro" id="IPR027417">
    <property type="entry name" value="P-loop_NTPase"/>
</dbReference>
<dbReference type="EMBL" id="HG994363">
    <property type="protein sequence ID" value="CAF2041779.1"/>
    <property type="molecule type" value="Genomic_DNA"/>
</dbReference>
<sequence>MRLLTPNRTVVNPTMSVANSSIKIVTPVQYRMHPALSEFPSNSFYEGTLCNGVTIIERQGTKFPWPVPNQPMFFYVQLGKEEISASGTSYLNRTEAANVEKLVTAFLNSVVVPSQVMITHYVGQRGCIVNYMARNGSLLQQLYKEIEVVSSVDAFQGREKDYIILSCVRSNEHQEYGCLVEGPLNNLKESMVQFQSPRKGGYAVDYATQGARGAFPGNFMDQNSQGGYSRFSGSNDFMSQGQGLPNSLYSQSLICHTTHSHYNIQAHSNLNLLKLHKTYNFLTMAKDDKRQIKIKCKYAMDL</sequence>
<dbReference type="InterPro" id="IPR041679">
    <property type="entry name" value="DNA2/NAM7-like_C"/>
</dbReference>
<evidence type="ECO:0000259" key="1">
    <source>
        <dbReference type="Pfam" id="PF13087"/>
    </source>
</evidence>
<proteinExistence type="predicted"/>
<evidence type="ECO:0000313" key="2">
    <source>
        <dbReference type="EMBL" id="CAF2041779.1"/>
    </source>
</evidence>
<dbReference type="Proteomes" id="UP001295469">
    <property type="component" value="Chromosome A09"/>
</dbReference>
<feature type="domain" description="DNA2/NAM7 helicase-like C-terminal" evidence="1">
    <location>
        <begin position="23"/>
        <end position="180"/>
    </location>
</feature>
<dbReference type="InterPro" id="IPR047187">
    <property type="entry name" value="SF1_C_Upf1"/>
</dbReference>
<reference evidence="2" key="1">
    <citation type="submission" date="2021-01" db="EMBL/GenBank/DDBJ databases">
        <authorList>
            <consortium name="Genoscope - CEA"/>
            <person name="William W."/>
        </authorList>
    </citation>
    <scope>NUCLEOTIDE SEQUENCE</scope>
</reference>
<accession>A0A816NYS8</accession>
<dbReference type="CDD" id="cd18808">
    <property type="entry name" value="SF1_C_Upf1"/>
    <property type="match status" value="1"/>
</dbReference>
<dbReference type="Gene3D" id="3.40.50.300">
    <property type="entry name" value="P-loop containing nucleotide triphosphate hydrolases"/>
    <property type="match status" value="1"/>
</dbReference>
<name>A0A816NYS8_BRANA</name>
<dbReference type="InterPro" id="IPR045055">
    <property type="entry name" value="DNA2/NAM7-like"/>
</dbReference>
<dbReference type="PANTHER" id="PTHR10887:SF364">
    <property type="entry name" value="REGULATOR OF NONSENSE TRANSCRIPTS 1"/>
    <property type="match status" value="1"/>
</dbReference>
<dbReference type="SUPFAM" id="SSF52540">
    <property type="entry name" value="P-loop containing nucleoside triphosphate hydrolases"/>
    <property type="match status" value="1"/>
</dbReference>
<dbReference type="PANTHER" id="PTHR10887">
    <property type="entry name" value="DNA2/NAM7 HELICASE FAMILY"/>
    <property type="match status" value="1"/>
</dbReference>
<protein>
    <submittedName>
        <fullName evidence="2">(rape) hypothetical protein</fullName>
    </submittedName>
</protein>
<organism evidence="2">
    <name type="scientific">Brassica napus</name>
    <name type="common">Rape</name>
    <dbReference type="NCBI Taxonomy" id="3708"/>
    <lineage>
        <taxon>Eukaryota</taxon>
        <taxon>Viridiplantae</taxon>
        <taxon>Streptophyta</taxon>
        <taxon>Embryophyta</taxon>
        <taxon>Tracheophyta</taxon>
        <taxon>Spermatophyta</taxon>
        <taxon>Magnoliopsida</taxon>
        <taxon>eudicotyledons</taxon>
        <taxon>Gunneridae</taxon>
        <taxon>Pentapetalae</taxon>
        <taxon>rosids</taxon>
        <taxon>malvids</taxon>
        <taxon>Brassicales</taxon>
        <taxon>Brassicaceae</taxon>
        <taxon>Brassiceae</taxon>
        <taxon>Brassica</taxon>
    </lineage>
</organism>
<dbReference type="Pfam" id="PF13087">
    <property type="entry name" value="AAA_12"/>
    <property type="match status" value="1"/>
</dbReference>
<dbReference type="AlphaFoldDB" id="A0A816NYS8"/>